<dbReference type="PANTHER" id="PTHR11533:SF174">
    <property type="entry name" value="PUROMYCIN-SENSITIVE AMINOPEPTIDASE-RELATED"/>
    <property type="match status" value="1"/>
</dbReference>
<dbReference type="InterPro" id="IPR045357">
    <property type="entry name" value="Aminopeptidase_N-like_N"/>
</dbReference>
<keyword evidence="2" id="KW-0645">Protease</keyword>
<comment type="caution">
    <text evidence="2">The sequence shown here is derived from an EMBL/GenBank/DDBJ whole genome shotgun (WGS) entry which is preliminary data.</text>
</comment>
<dbReference type="OrthoDB" id="5775594at2759"/>
<dbReference type="SUPFAM" id="SSF63737">
    <property type="entry name" value="Leukotriene A4 hydrolase N-terminal domain"/>
    <property type="match status" value="1"/>
</dbReference>
<dbReference type="GO" id="GO:0006508">
    <property type="term" value="P:proteolysis"/>
    <property type="evidence" value="ECO:0007669"/>
    <property type="project" value="TreeGrafter"/>
</dbReference>
<feature type="domain" description="Aminopeptidase N-like N-terminal" evidence="1">
    <location>
        <begin position="16"/>
        <end position="178"/>
    </location>
</feature>
<dbReference type="GO" id="GO:0008270">
    <property type="term" value="F:zinc ion binding"/>
    <property type="evidence" value="ECO:0007669"/>
    <property type="project" value="TreeGrafter"/>
</dbReference>
<dbReference type="Proteomes" id="UP000288716">
    <property type="component" value="Unassembled WGS sequence"/>
</dbReference>
<organism evidence="2 3">
    <name type="scientific">Leptotrombidium deliense</name>
    <dbReference type="NCBI Taxonomy" id="299467"/>
    <lineage>
        <taxon>Eukaryota</taxon>
        <taxon>Metazoa</taxon>
        <taxon>Ecdysozoa</taxon>
        <taxon>Arthropoda</taxon>
        <taxon>Chelicerata</taxon>
        <taxon>Arachnida</taxon>
        <taxon>Acari</taxon>
        <taxon>Acariformes</taxon>
        <taxon>Trombidiformes</taxon>
        <taxon>Prostigmata</taxon>
        <taxon>Anystina</taxon>
        <taxon>Parasitengona</taxon>
        <taxon>Trombiculoidea</taxon>
        <taxon>Trombiculidae</taxon>
        <taxon>Leptotrombidium</taxon>
    </lineage>
</organism>
<dbReference type="PANTHER" id="PTHR11533">
    <property type="entry name" value="PROTEASE M1 ZINC METALLOPROTEASE"/>
    <property type="match status" value="1"/>
</dbReference>
<dbReference type="InterPro" id="IPR042097">
    <property type="entry name" value="Aminopeptidase_N-like_N_sf"/>
</dbReference>
<dbReference type="AlphaFoldDB" id="A0A443RZ47"/>
<evidence type="ECO:0000259" key="1">
    <source>
        <dbReference type="Pfam" id="PF17900"/>
    </source>
</evidence>
<feature type="non-terminal residue" evidence="2">
    <location>
        <position position="1"/>
    </location>
</feature>
<dbReference type="STRING" id="299467.A0A443RZ47"/>
<proteinExistence type="predicted"/>
<keyword evidence="3" id="KW-1185">Reference proteome</keyword>
<dbReference type="GO" id="GO:0042277">
    <property type="term" value="F:peptide binding"/>
    <property type="evidence" value="ECO:0007669"/>
    <property type="project" value="TreeGrafter"/>
</dbReference>
<sequence length="180" mass="20183">NCGEKDFFRLSSDVYPTHYDLQIRQDLEKLTFTGIEVIHLEIKSPKTTIKLHSLDLNITSVTFNGNIDASIIYCKSEQTILLNFPTAVVGPGSLQITYHGEISNQTTFGIYALKRIVSGKVRYSSQTTFEPSGARYFFASFDEPSFKATYSISVIAPIDRTVLSNMPVLKQEAVSKNEKK</sequence>
<protein>
    <submittedName>
        <fullName evidence="2">Puromycin-sensitive aminopeptidase-like isoform X2</fullName>
    </submittedName>
</protein>
<evidence type="ECO:0000313" key="3">
    <source>
        <dbReference type="Proteomes" id="UP000288716"/>
    </source>
</evidence>
<keyword evidence="2" id="KW-0378">Hydrolase</keyword>
<feature type="non-terminal residue" evidence="2">
    <location>
        <position position="180"/>
    </location>
</feature>
<dbReference type="GO" id="GO:0005615">
    <property type="term" value="C:extracellular space"/>
    <property type="evidence" value="ECO:0007669"/>
    <property type="project" value="TreeGrafter"/>
</dbReference>
<dbReference type="InterPro" id="IPR050344">
    <property type="entry name" value="Peptidase_M1_aminopeptidases"/>
</dbReference>
<dbReference type="Gene3D" id="2.60.40.1730">
    <property type="entry name" value="tricorn interacting facor f3 domain"/>
    <property type="match status" value="1"/>
</dbReference>
<dbReference type="GO" id="GO:0043171">
    <property type="term" value="P:peptide catabolic process"/>
    <property type="evidence" value="ECO:0007669"/>
    <property type="project" value="TreeGrafter"/>
</dbReference>
<name>A0A443RZ47_9ACAR</name>
<dbReference type="EMBL" id="NCKV01017026">
    <property type="protein sequence ID" value="RWS20531.1"/>
    <property type="molecule type" value="Genomic_DNA"/>
</dbReference>
<dbReference type="GO" id="GO:0005737">
    <property type="term" value="C:cytoplasm"/>
    <property type="evidence" value="ECO:0007669"/>
    <property type="project" value="TreeGrafter"/>
</dbReference>
<reference evidence="2 3" key="1">
    <citation type="journal article" date="2018" name="Gigascience">
        <title>Genomes of trombidid mites reveal novel predicted allergens and laterally-transferred genes associated with secondary metabolism.</title>
        <authorList>
            <person name="Dong X."/>
            <person name="Chaisiri K."/>
            <person name="Xia D."/>
            <person name="Armstrong S.D."/>
            <person name="Fang Y."/>
            <person name="Donnelly M.J."/>
            <person name="Kadowaki T."/>
            <person name="McGarry J.W."/>
            <person name="Darby A.C."/>
            <person name="Makepeace B.L."/>
        </authorList>
    </citation>
    <scope>NUCLEOTIDE SEQUENCE [LARGE SCALE GENOMIC DNA]</scope>
    <source>
        <strain evidence="2">UoL-UT</strain>
    </source>
</reference>
<evidence type="ECO:0000313" key="2">
    <source>
        <dbReference type="EMBL" id="RWS20531.1"/>
    </source>
</evidence>
<dbReference type="VEuPathDB" id="VectorBase:LDEU011509"/>
<dbReference type="Pfam" id="PF17900">
    <property type="entry name" value="Peptidase_M1_N"/>
    <property type="match status" value="1"/>
</dbReference>
<gene>
    <name evidence="2" type="ORF">B4U80_09172</name>
</gene>
<accession>A0A443RZ47</accession>
<dbReference type="GO" id="GO:0070006">
    <property type="term" value="F:metalloaminopeptidase activity"/>
    <property type="evidence" value="ECO:0007669"/>
    <property type="project" value="TreeGrafter"/>
</dbReference>
<dbReference type="GO" id="GO:0016020">
    <property type="term" value="C:membrane"/>
    <property type="evidence" value="ECO:0007669"/>
    <property type="project" value="TreeGrafter"/>
</dbReference>
<keyword evidence="2" id="KW-0031">Aminopeptidase</keyword>